<feature type="compositionally biased region" description="Basic residues" evidence="6">
    <location>
        <begin position="453"/>
        <end position="470"/>
    </location>
</feature>
<proteinExistence type="predicted"/>
<dbReference type="InterPro" id="IPR036770">
    <property type="entry name" value="Ankyrin_rpt-contain_sf"/>
</dbReference>
<evidence type="ECO:0000313" key="10">
    <source>
        <dbReference type="Proteomes" id="UP000614350"/>
    </source>
</evidence>
<feature type="region of interest" description="Disordered" evidence="6">
    <location>
        <begin position="313"/>
        <end position="655"/>
    </location>
</feature>
<dbReference type="PANTHER" id="PTHR46307">
    <property type="entry name" value="G9A, ISOFORM B"/>
    <property type="match status" value="1"/>
</dbReference>
<feature type="compositionally biased region" description="Basic residues" evidence="6">
    <location>
        <begin position="420"/>
        <end position="430"/>
    </location>
</feature>
<protein>
    <recommendedName>
        <fullName evidence="11">Histone-lysine N-methyltransferase EHMT2</fullName>
    </recommendedName>
</protein>
<feature type="compositionally biased region" description="Low complexity" evidence="6">
    <location>
        <begin position="375"/>
        <end position="388"/>
    </location>
</feature>
<reference evidence="9" key="1">
    <citation type="journal article" date="2020" name="G3 (Bethesda)">
        <title>High-Quality Assemblies for Three Invasive Social Wasps from the &lt;i&gt;Vespula&lt;/i&gt; Genus.</title>
        <authorList>
            <person name="Harrop T.W.R."/>
            <person name="Guhlin J."/>
            <person name="McLaughlin G.M."/>
            <person name="Permina E."/>
            <person name="Stockwell P."/>
            <person name="Gilligan J."/>
            <person name="Le Lec M.F."/>
            <person name="Gruber M.A.M."/>
            <person name="Quinn O."/>
            <person name="Lovegrove M."/>
            <person name="Duncan E.J."/>
            <person name="Remnant E.J."/>
            <person name="Van Eeckhoven J."/>
            <person name="Graham B."/>
            <person name="Knapp R.A."/>
            <person name="Langford K.W."/>
            <person name="Kronenberg Z."/>
            <person name="Press M.O."/>
            <person name="Eacker S.M."/>
            <person name="Wilson-Rankin E.E."/>
            <person name="Purcell J."/>
            <person name="Lester P.J."/>
            <person name="Dearden P.K."/>
        </authorList>
    </citation>
    <scope>NUCLEOTIDE SEQUENCE</scope>
    <source>
        <strain evidence="9">Marl-1</strain>
    </source>
</reference>
<dbReference type="SMART" id="SM00317">
    <property type="entry name" value="SET"/>
    <property type="match status" value="1"/>
</dbReference>
<dbReference type="InterPro" id="IPR002110">
    <property type="entry name" value="Ankyrin_rpt"/>
</dbReference>
<dbReference type="Proteomes" id="UP000614350">
    <property type="component" value="Unassembled WGS sequence"/>
</dbReference>
<evidence type="ECO:0000256" key="6">
    <source>
        <dbReference type="SAM" id="MobiDB-lite"/>
    </source>
</evidence>
<comment type="subcellular location">
    <subcellularLocation>
        <location evidence="1">Chromosome</location>
    </subcellularLocation>
</comment>
<dbReference type="GO" id="GO:0000785">
    <property type="term" value="C:chromatin"/>
    <property type="evidence" value="ECO:0007669"/>
    <property type="project" value="TreeGrafter"/>
</dbReference>
<dbReference type="PRINTS" id="PR01415">
    <property type="entry name" value="ANKYRIN"/>
</dbReference>
<dbReference type="EMBL" id="JACSEA010000005">
    <property type="protein sequence ID" value="KAF7400622.1"/>
    <property type="molecule type" value="Genomic_DNA"/>
</dbReference>
<dbReference type="PROSITE" id="PS50088">
    <property type="entry name" value="ANK_REPEAT"/>
    <property type="match status" value="5"/>
</dbReference>
<dbReference type="InterPro" id="IPR046341">
    <property type="entry name" value="SET_dom_sf"/>
</dbReference>
<keyword evidence="3" id="KW-0808">Transferase</keyword>
<keyword evidence="10" id="KW-1185">Reference proteome</keyword>
<dbReference type="SMART" id="SM00468">
    <property type="entry name" value="PreSET"/>
    <property type="match status" value="1"/>
</dbReference>
<evidence type="ECO:0000256" key="1">
    <source>
        <dbReference type="ARBA" id="ARBA00004286"/>
    </source>
</evidence>
<feature type="repeat" description="ANK" evidence="5">
    <location>
        <begin position="887"/>
        <end position="919"/>
    </location>
</feature>
<dbReference type="Pfam" id="PF12796">
    <property type="entry name" value="Ank_2"/>
    <property type="match status" value="2"/>
</dbReference>
<feature type="repeat" description="ANK" evidence="5">
    <location>
        <begin position="920"/>
        <end position="952"/>
    </location>
</feature>
<keyword evidence="4" id="KW-0949">S-adenosyl-L-methionine</keyword>
<dbReference type="PROSITE" id="PS50280">
    <property type="entry name" value="SET"/>
    <property type="match status" value="1"/>
</dbReference>
<dbReference type="PROSITE" id="PS50297">
    <property type="entry name" value="ANK_REP_REGION"/>
    <property type="match status" value="5"/>
</dbReference>
<evidence type="ECO:0008006" key="11">
    <source>
        <dbReference type="Google" id="ProtNLM"/>
    </source>
</evidence>
<dbReference type="PROSITE" id="PS50867">
    <property type="entry name" value="PRE_SET"/>
    <property type="match status" value="1"/>
</dbReference>
<organism evidence="9 10">
    <name type="scientific">Vespula vulgaris</name>
    <name type="common">Yellow jacket</name>
    <name type="synonym">Wasp</name>
    <dbReference type="NCBI Taxonomy" id="7454"/>
    <lineage>
        <taxon>Eukaryota</taxon>
        <taxon>Metazoa</taxon>
        <taxon>Ecdysozoa</taxon>
        <taxon>Arthropoda</taxon>
        <taxon>Hexapoda</taxon>
        <taxon>Insecta</taxon>
        <taxon>Pterygota</taxon>
        <taxon>Neoptera</taxon>
        <taxon>Endopterygota</taxon>
        <taxon>Hymenoptera</taxon>
        <taxon>Apocrita</taxon>
        <taxon>Aculeata</taxon>
        <taxon>Vespoidea</taxon>
        <taxon>Vespidae</taxon>
        <taxon>Vespinae</taxon>
        <taxon>Vespula</taxon>
    </lineage>
</organism>
<feature type="repeat" description="ANK" evidence="5">
    <location>
        <begin position="953"/>
        <end position="974"/>
    </location>
</feature>
<evidence type="ECO:0000256" key="3">
    <source>
        <dbReference type="ARBA" id="ARBA00022603"/>
    </source>
</evidence>
<dbReference type="InterPro" id="IPR001214">
    <property type="entry name" value="SET_dom"/>
</dbReference>
<feature type="domain" description="Pre-SET" evidence="8">
    <location>
        <begin position="1158"/>
        <end position="1222"/>
    </location>
</feature>
<dbReference type="GO" id="GO:0032259">
    <property type="term" value="P:methylation"/>
    <property type="evidence" value="ECO:0007669"/>
    <property type="project" value="UniProtKB-KW"/>
</dbReference>
<dbReference type="InterPro" id="IPR007728">
    <property type="entry name" value="Pre-SET_dom"/>
</dbReference>
<dbReference type="GO" id="GO:0002039">
    <property type="term" value="F:p53 binding"/>
    <property type="evidence" value="ECO:0007669"/>
    <property type="project" value="InterPro"/>
</dbReference>
<dbReference type="GO" id="GO:0046974">
    <property type="term" value="F:histone H3K9 methyltransferase activity"/>
    <property type="evidence" value="ECO:0007669"/>
    <property type="project" value="TreeGrafter"/>
</dbReference>
<accession>A0A834N8Y9</accession>
<dbReference type="PANTHER" id="PTHR46307:SF4">
    <property type="entry name" value="G9A, ISOFORM B"/>
    <property type="match status" value="1"/>
</dbReference>
<evidence type="ECO:0000259" key="8">
    <source>
        <dbReference type="PROSITE" id="PS50867"/>
    </source>
</evidence>
<dbReference type="CDD" id="cd20905">
    <property type="entry name" value="EHMT_ZBD"/>
    <property type="match status" value="1"/>
</dbReference>
<gene>
    <name evidence="9" type="ORF">HZH66_005806</name>
</gene>
<dbReference type="Pfam" id="PF00023">
    <property type="entry name" value="Ank"/>
    <property type="match status" value="1"/>
</dbReference>
<sequence>MNYDGNDRFKNKFLAWISASLSNQYGLQFYAGPDSAEQVFLEIPSIGASRLENKLAKTLTDLCFDLSEPRAFVSPRLFLYGAMSECKSQDAATTKEGCQEEGEDSDMASGVEDKVSIQQILEGMTNEFNKSVSPVKNVDANRPLENSDYEEPQRPSLTAIVDEISNGVDGNSNVDKSEDIMTISATTSTTTTITTTTTTATAMATTTTTTTTATTTTMTATSTTMTATITQQESNVESAIEENHRGEDEGALRQEVVKKDSNIPRIVLTFRTIDENTDHGKKTKISSCSSNLTLVPDELANCDQIGGVSVKIENPDESSDIVEKSDSEECKIGEPTKDTQEKDKEEEKQVKETEKSKNTEPVVHEKNNEEMASIEETAAPLTKAAEPPETTPPITRKRRVGRPRLRTLSDSTEETPGPKRSARRLCKKSFKSTVLESAMAIKEKSNYTEEHLKFKKQRRYSKPGRPKKIPQGKEQAKQTQSKGSDARQESEASLPDIDNNASEVNMSLETSRNSITVEGSTNDTTLDESQSYSSEFDGMPKLSPMTRSSDIQTKLGSSIGSPLSDETPLADIEKPFLKPATGRPKRERGRPRGSQAARKIAKVDSFEDGSPSVAEAGKHNDYPEEGTVPAKRTRRSMAPSPSPAEGQASKPESTAVVSETYGQSMLCLCQVRSQLYVTITGSGAPLYCTAIDSIDNRLVGCCNEVDSNDVAMRRPSTRVPFIILCRMHKERLLRHNCCPSCGLFCSQGRFVQCTNGHQYHRECEVYPNKKGACPHCGSESTIYDVMVTVSGMRRPVFIPTRKKFSKLPSAKMSLPGKGDNTKLAERPPSPLIRPEIIKIPEPSINSERPERYTIMSLYTSVKNGDLEKLVNVLACGYNANHIFREYAHRSGLHIAADKGHLSCVHVLVQAGAQLDVMDRNQLTPLMLAASKGKADVVKYLVRIGADVTMKGEDGMTALHMAAKSGHLEVCQIILTECKVPRTLVDSVDDGGWTSLIWACEFCHTDVARFLLDKKCDPLIRDAEQNIALHWSAYSGSAEITEMLLNEGCDVNAVNVHGDTPLHIAARQDQYAVSVLLLARGAKIGEINAAGETAVNCCTNDGDTMSALRLNAKVNELSEHMWEKTVKILTNDISRGKETNPIQCVNGYDSEDKPTDFLYSCRCEDNCSSEKCLCGNISLRCWYDEEGKLIPEFNYTDPPMLFECNPACDCNRITCNNRVVQHGLTQRFQLFRTKGKGWGLRTLRHIPKGTYVCEYVGEIISDSEADHREDDSYLFDLDNRDGETYCIDARRYGNIARFINHSCAPNLLPVRVFVEHQDLHFPRIAFFANRDIEADEELGFDYGEKFWIIKCKSFTCTCGAENCRYSEKTIQVTLDNYRRKIQQEEMLSGQTSSLIVSSGLAILSYSADFLEE</sequence>
<evidence type="ECO:0000256" key="4">
    <source>
        <dbReference type="ARBA" id="ARBA00022691"/>
    </source>
</evidence>
<comment type="caution">
    <text evidence="9">The sequence shown here is derived from an EMBL/GenBank/DDBJ whole genome shotgun (WGS) entry which is preliminary data.</text>
</comment>
<evidence type="ECO:0000256" key="5">
    <source>
        <dbReference type="PROSITE-ProRule" id="PRU00023"/>
    </source>
</evidence>
<feature type="repeat" description="ANK" evidence="5">
    <location>
        <begin position="1056"/>
        <end position="1088"/>
    </location>
</feature>
<dbReference type="SUPFAM" id="SSF82199">
    <property type="entry name" value="SET domain"/>
    <property type="match status" value="1"/>
</dbReference>
<dbReference type="GO" id="GO:0008270">
    <property type="term" value="F:zinc ion binding"/>
    <property type="evidence" value="ECO:0007669"/>
    <property type="project" value="InterPro"/>
</dbReference>
<dbReference type="InterPro" id="IPR047762">
    <property type="entry name" value="EHMT_CRR"/>
</dbReference>
<dbReference type="CDD" id="cd10543">
    <property type="entry name" value="SET_EHMT"/>
    <property type="match status" value="1"/>
</dbReference>
<dbReference type="GO" id="GO:0000122">
    <property type="term" value="P:negative regulation of transcription by RNA polymerase II"/>
    <property type="evidence" value="ECO:0007669"/>
    <property type="project" value="TreeGrafter"/>
</dbReference>
<keyword evidence="2" id="KW-0158">Chromosome</keyword>
<evidence type="ECO:0000256" key="2">
    <source>
        <dbReference type="ARBA" id="ARBA00022454"/>
    </source>
</evidence>
<feature type="compositionally biased region" description="Basic residues" evidence="6">
    <location>
        <begin position="395"/>
        <end position="405"/>
    </location>
</feature>
<feature type="compositionally biased region" description="Polar residues" evidence="6">
    <location>
        <begin position="499"/>
        <end position="534"/>
    </location>
</feature>
<feature type="domain" description="SET" evidence="7">
    <location>
        <begin position="1225"/>
        <end position="1342"/>
    </location>
</feature>
<evidence type="ECO:0000313" key="9">
    <source>
        <dbReference type="EMBL" id="KAF7400622.1"/>
    </source>
</evidence>
<name>A0A834N8Y9_VESVU</name>
<feature type="compositionally biased region" description="Basic and acidic residues" evidence="6">
    <location>
        <begin position="321"/>
        <end position="369"/>
    </location>
</feature>
<dbReference type="Pfam" id="PF00856">
    <property type="entry name" value="SET"/>
    <property type="match status" value="1"/>
</dbReference>
<feature type="compositionally biased region" description="Basic and acidic residues" evidence="6">
    <location>
        <begin position="441"/>
        <end position="452"/>
    </location>
</feature>
<dbReference type="GO" id="GO:0005634">
    <property type="term" value="C:nucleus"/>
    <property type="evidence" value="ECO:0007669"/>
    <property type="project" value="InterPro"/>
</dbReference>
<keyword evidence="5" id="KW-0040">ANK repeat</keyword>
<dbReference type="Gene3D" id="1.25.40.20">
    <property type="entry name" value="Ankyrin repeat-containing domain"/>
    <property type="match status" value="3"/>
</dbReference>
<dbReference type="InterPro" id="IPR043550">
    <property type="entry name" value="EHMT1/EHMT2"/>
</dbReference>
<dbReference type="Gene3D" id="2.170.270.10">
    <property type="entry name" value="SET domain"/>
    <property type="match status" value="1"/>
</dbReference>
<dbReference type="SMART" id="SM00248">
    <property type="entry name" value="ANK"/>
    <property type="match status" value="6"/>
</dbReference>
<evidence type="ECO:0000259" key="7">
    <source>
        <dbReference type="PROSITE" id="PS50280"/>
    </source>
</evidence>
<keyword evidence="3" id="KW-0489">Methyltransferase</keyword>
<feature type="compositionally biased region" description="Polar residues" evidence="6">
    <location>
        <begin position="545"/>
        <end position="561"/>
    </location>
</feature>
<dbReference type="SUPFAM" id="SSF48403">
    <property type="entry name" value="Ankyrin repeat"/>
    <property type="match status" value="1"/>
</dbReference>
<feature type="repeat" description="ANK" evidence="5">
    <location>
        <begin position="1023"/>
        <end position="1055"/>
    </location>
</feature>
<dbReference type="Pfam" id="PF21533">
    <property type="entry name" value="EHMT1-2_CRR"/>
    <property type="match status" value="1"/>
</dbReference>